<evidence type="ECO:0000256" key="8">
    <source>
        <dbReference type="SAM" id="MobiDB-lite"/>
    </source>
</evidence>
<feature type="compositionally biased region" description="Acidic residues" evidence="8">
    <location>
        <begin position="290"/>
        <end position="301"/>
    </location>
</feature>
<dbReference type="Pfam" id="PF06524">
    <property type="entry name" value="NOA36"/>
    <property type="match status" value="1"/>
</dbReference>
<dbReference type="GO" id="GO:0005730">
    <property type="term" value="C:nucleolus"/>
    <property type="evidence" value="ECO:0007669"/>
    <property type="project" value="UniProtKB-SubCell"/>
</dbReference>
<evidence type="ECO:0000256" key="2">
    <source>
        <dbReference type="ARBA" id="ARBA00007212"/>
    </source>
</evidence>
<protein>
    <submittedName>
        <fullName evidence="9">Uncharacterized protein</fullName>
    </submittedName>
</protein>
<feature type="compositionally biased region" description="Basic and acidic residues" evidence="8">
    <location>
        <begin position="280"/>
        <end position="289"/>
    </location>
</feature>
<dbReference type="Proteomes" id="UP001465755">
    <property type="component" value="Unassembled WGS sequence"/>
</dbReference>
<evidence type="ECO:0000313" key="9">
    <source>
        <dbReference type="EMBL" id="KAK9809693.1"/>
    </source>
</evidence>
<evidence type="ECO:0000256" key="5">
    <source>
        <dbReference type="ARBA" id="ARBA00022771"/>
    </source>
</evidence>
<dbReference type="PANTHER" id="PTHR13214:SF1">
    <property type="entry name" value="ZINC FINGER PROTEIN 330"/>
    <property type="match status" value="1"/>
</dbReference>
<evidence type="ECO:0000256" key="1">
    <source>
        <dbReference type="ARBA" id="ARBA00004604"/>
    </source>
</evidence>
<keyword evidence="5" id="KW-0863">Zinc-finger</keyword>
<dbReference type="InterPro" id="IPR010531">
    <property type="entry name" value="NOA36"/>
</dbReference>
<comment type="caution">
    <text evidence="9">The sequence shown here is derived from an EMBL/GenBank/DDBJ whole genome shotgun (WGS) entry which is preliminary data.</text>
</comment>
<dbReference type="PANTHER" id="PTHR13214">
    <property type="entry name" value="ZINC FINGER PROTEIN 330"/>
    <property type="match status" value="1"/>
</dbReference>
<feature type="compositionally biased region" description="Basic and acidic residues" evidence="8">
    <location>
        <begin position="242"/>
        <end position="254"/>
    </location>
</feature>
<evidence type="ECO:0000256" key="4">
    <source>
        <dbReference type="ARBA" id="ARBA00022737"/>
    </source>
</evidence>
<feature type="region of interest" description="Disordered" evidence="8">
    <location>
        <begin position="1"/>
        <end position="21"/>
    </location>
</feature>
<keyword evidence="3" id="KW-0479">Metal-binding</keyword>
<dbReference type="EMBL" id="JALJOQ010000017">
    <property type="protein sequence ID" value="KAK9809693.1"/>
    <property type="molecule type" value="Genomic_DNA"/>
</dbReference>
<evidence type="ECO:0000256" key="3">
    <source>
        <dbReference type="ARBA" id="ARBA00022723"/>
    </source>
</evidence>
<dbReference type="AlphaFoldDB" id="A0AAW1PNP0"/>
<feature type="region of interest" description="Disordered" evidence="8">
    <location>
        <begin position="239"/>
        <end position="301"/>
    </location>
</feature>
<evidence type="ECO:0000313" key="10">
    <source>
        <dbReference type="Proteomes" id="UP001465755"/>
    </source>
</evidence>
<reference evidence="9 10" key="1">
    <citation type="journal article" date="2024" name="Nat. Commun.">
        <title>Phylogenomics reveals the evolutionary origins of lichenization in chlorophyte algae.</title>
        <authorList>
            <person name="Puginier C."/>
            <person name="Libourel C."/>
            <person name="Otte J."/>
            <person name="Skaloud P."/>
            <person name="Haon M."/>
            <person name="Grisel S."/>
            <person name="Petersen M."/>
            <person name="Berrin J.G."/>
            <person name="Delaux P.M."/>
            <person name="Dal Grande F."/>
            <person name="Keller J."/>
        </authorList>
    </citation>
    <scope>NUCLEOTIDE SEQUENCE [LARGE SCALE GENOMIC DNA]</scope>
    <source>
        <strain evidence="9 10">SAG 2036</strain>
    </source>
</reference>
<sequence>MVTKKGSSAAKKRERQRRHQEDIRAKQYQLDLAKEACNQDMVCDSCATKQKTRMFCYFCSAVQKIFQCAECGRTKCMVADCMVSHAGRSATGLAMLGAICDFCEAPVCHSKRCLTTHACKCPIADAKCIECERTVYDHGGRMFKCATCESWICEDDQFEHQASCQVLESETGKCISCNRLGFWSCLRCKIAFCDNHVSSKLSRGPGASSSSGGSSSAHKGAPQCKKCGFELQESKMLSMSTRKHEFGRTTRDEATQGGWFSHRGDPDSDGPANDFGGLTVREDDSGDDHSEAEDSSAAESE</sequence>
<gene>
    <name evidence="9" type="ORF">WJX73_005740</name>
</gene>
<comment type="subcellular location">
    <subcellularLocation>
        <location evidence="1">Nucleus</location>
        <location evidence="1">Nucleolus</location>
    </subcellularLocation>
</comment>
<organism evidence="9 10">
    <name type="scientific">Symbiochloris irregularis</name>
    <dbReference type="NCBI Taxonomy" id="706552"/>
    <lineage>
        <taxon>Eukaryota</taxon>
        <taxon>Viridiplantae</taxon>
        <taxon>Chlorophyta</taxon>
        <taxon>core chlorophytes</taxon>
        <taxon>Trebouxiophyceae</taxon>
        <taxon>Trebouxiales</taxon>
        <taxon>Trebouxiaceae</taxon>
        <taxon>Symbiochloris</taxon>
    </lineage>
</organism>
<comment type="similarity">
    <text evidence="2">Belongs to the NOA36 family.</text>
</comment>
<evidence type="ECO:0000256" key="6">
    <source>
        <dbReference type="ARBA" id="ARBA00022833"/>
    </source>
</evidence>
<accession>A0AAW1PNP0</accession>
<evidence type="ECO:0000256" key="7">
    <source>
        <dbReference type="ARBA" id="ARBA00023242"/>
    </source>
</evidence>
<keyword evidence="4" id="KW-0677">Repeat</keyword>
<keyword evidence="10" id="KW-1185">Reference proteome</keyword>
<keyword evidence="7" id="KW-0539">Nucleus</keyword>
<keyword evidence="6" id="KW-0862">Zinc</keyword>
<dbReference type="GO" id="GO:0008270">
    <property type="term" value="F:zinc ion binding"/>
    <property type="evidence" value="ECO:0007669"/>
    <property type="project" value="UniProtKB-KW"/>
</dbReference>
<proteinExistence type="inferred from homology"/>
<name>A0AAW1PNP0_9CHLO</name>